<feature type="non-terminal residue" evidence="1">
    <location>
        <position position="38"/>
    </location>
</feature>
<proteinExistence type="predicted"/>
<dbReference type="EMBL" id="BLLF01004042">
    <property type="protein sequence ID" value="GFH28798.1"/>
    <property type="molecule type" value="Genomic_DNA"/>
</dbReference>
<protein>
    <submittedName>
        <fullName evidence="1">Aminotran_5 domain-containing protein</fullName>
    </submittedName>
</protein>
<sequence length="38" mass="4402">MPLTKSNRAAPLFFSERALEKLQRRKTPPATYNLDLNL</sequence>
<evidence type="ECO:0000313" key="1">
    <source>
        <dbReference type="EMBL" id="GFH28798.1"/>
    </source>
</evidence>
<gene>
    <name evidence="1" type="ORF">HaLaN_27349</name>
</gene>
<keyword evidence="2" id="KW-1185">Reference proteome</keyword>
<reference evidence="1 2" key="1">
    <citation type="submission" date="2020-02" db="EMBL/GenBank/DDBJ databases">
        <title>Draft genome sequence of Haematococcus lacustris strain NIES-144.</title>
        <authorList>
            <person name="Morimoto D."/>
            <person name="Nakagawa S."/>
            <person name="Yoshida T."/>
            <person name="Sawayama S."/>
        </authorList>
    </citation>
    <scope>NUCLEOTIDE SEQUENCE [LARGE SCALE GENOMIC DNA]</scope>
    <source>
        <strain evidence="1 2">NIES-144</strain>
    </source>
</reference>
<dbReference type="AlphaFoldDB" id="A0A6A0A8B8"/>
<accession>A0A6A0A8B8</accession>
<dbReference type="Proteomes" id="UP000485058">
    <property type="component" value="Unassembled WGS sequence"/>
</dbReference>
<organism evidence="1 2">
    <name type="scientific">Haematococcus lacustris</name>
    <name type="common">Green alga</name>
    <name type="synonym">Haematococcus pluvialis</name>
    <dbReference type="NCBI Taxonomy" id="44745"/>
    <lineage>
        <taxon>Eukaryota</taxon>
        <taxon>Viridiplantae</taxon>
        <taxon>Chlorophyta</taxon>
        <taxon>core chlorophytes</taxon>
        <taxon>Chlorophyceae</taxon>
        <taxon>CS clade</taxon>
        <taxon>Chlamydomonadales</taxon>
        <taxon>Haematococcaceae</taxon>
        <taxon>Haematococcus</taxon>
    </lineage>
</organism>
<name>A0A6A0A8B8_HAELA</name>
<evidence type="ECO:0000313" key="2">
    <source>
        <dbReference type="Proteomes" id="UP000485058"/>
    </source>
</evidence>
<comment type="caution">
    <text evidence="1">The sequence shown here is derived from an EMBL/GenBank/DDBJ whole genome shotgun (WGS) entry which is preliminary data.</text>
</comment>